<keyword evidence="2 4" id="KW-0378">Hydrolase</keyword>
<comment type="caution">
    <text evidence="5">The sequence shown here is derived from an EMBL/GenBank/DDBJ whole genome shotgun (WGS) entry which is preliminary data.</text>
</comment>
<dbReference type="EC" id="3.6.1.9" evidence="4"/>
<gene>
    <name evidence="5" type="ORF">GRI39_10495</name>
</gene>
<comment type="catalytic activity">
    <reaction evidence="4">
        <text>a 2'-deoxyribonucleoside 5'-triphosphate + H2O = a 2'-deoxyribonucleoside 5'-phosphate + diphosphate + H(+)</text>
        <dbReference type="Rhea" id="RHEA:44644"/>
        <dbReference type="ChEBI" id="CHEBI:15377"/>
        <dbReference type="ChEBI" id="CHEBI:15378"/>
        <dbReference type="ChEBI" id="CHEBI:33019"/>
        <dbReference type="ChEBI" id="CHEBI:61560"/>
        <dbReference type="ChEBI" id="CHEBI:65317"/>
        <dbReference type="EC" id="3.6.1.9"/>
    </reaction>
</comment>
<dbReference type="GO" id="GO:0009117">
    <property type="term" value="P:nucleotide metabolic process"/>
    <property type="evidence" value="ECO:0007669"/>
    <property type="project" value="UniProtKB-KW"/>
</dbReference>
<evidence type="ECO:0000256" key="4">
    <source>
        <dbReference type="HAMAP-Rule" id="MF_00528"/>
    </source>
</evidence>
<dbReference type="InterPro" id="IPR003697">
    <property type="entry name" value="Maf-like"/>
</dbReference>
<comment type="cofactor">
    <cofactor evidence="1 4">
        <name>a divalent metal cation</name>
        <dbReference type="ChEBI" id="CHEBI:60240"/>
    </cofactor>
</comment>
<proteinExistence type="inferred from homology"/>
<dbReference type="PIRSF" id="PIRSF006305">
    <property type="entry name" value="Maf"/>
    <property type="match status" value="1"/>
</dbReference>
<sequence length="194" mass="21219">MIILASQSASRKAMLEAAGVSFEAQPAHLDERALEASFEDAEPAEIALQLAQAKALAVSASNPGRLVLGSDSLICVDGKRFDKPESREQAVDHLRCFSGRPMHLYSAATLARDGAIVWRHHALATLHCRVLSEDFIASYLDAEWPEVSYCVGVFRIEAMGVQLFERMEGDHFTILGMPLLPVLGALRDFGELPQ</sequence>
<comment type="function">
    <text evidence="4">Nucleoside triphosphate pyrophosphatase. May have a dual role in cell division arrest and in preventing the incorporation of modified nucleotides into cellular nucleic acids.</text>
</comment>
<keyword evidence="3 4" id="KW-0546">Nucleotide metabolism</keyword>
<dbReference type="PANTHER" id="PTHR43213">
    <property type="entry name" value="BIFUNCTIONAL DTTP/UTP PYROPHOSPHATASE/METHYLTRANSFERASE PROTEIN-RELATED"/>
    <property type="match status" value="1"/>
</dbReference>
<comment type="subcellular location">
    <subcellularLocation>
        <location evidence="4">Cytoplasm</location>
    </subcellularLocation>
</comment>
<dbReference type="GO" id="GO:0005737">
    <property type="term" value="C:cytoplasm"/>
    <property type="evidence" value="ECO:0007669"/>
    <property type="project" value="UniProtKB-SubCell"/>
</dbReference>
<comment type="similarity">
    <text evidence="4">Belongs to the Maf family.</text>
</comment>
<dbReference type="Gene3D" id="3.90.950.10">
    <property type="match status" value="1"/>
</dbReference>
<evidence type="ECO:0000313" key="5">
    <source>
        <dbReference type="EMBL" id="MXP26467.1"/>
    </source>
</evidence>
<name>A0A845AAD5_9SPHN</name>
<dbReference type="Proteomes" id="UP000460561">
    <property type="component" value="Unassembled WGS sequence"/>
</dbReference>
<comment type="catalytic activity">
    <reaction evidence="4">
        <text>a ribonucleoside 5'-triphosphate + H2O = a ribonucleoside 5'-phosphate + diphosphate + H(+)</text>
        <dbReference type="Rhea" id="RHEA:23996"/>
        <dbReference type="ChEBI" id="CHEBI:15377"/>
        <dbReference type="ChEBI" id="CHEBI:15378"/>
        <dbReference type="ChEBI" id="CHEBI:33019"/>
        <dbReference type="ChEBI" id="CHEBI:58043"/>
        <dbReference type="ChEBI" id="CHEBI:61557"/>
        <dbReference type="EC" id="3.6.1.9"/>
    </reaction>
</comment>
<dbReference type="SUPFAM" id="SSF52972">
    <property type="entry name" value="ITPase-like"/>
    <property type="match status" value="1"/>
</dbReference>
<feature type="active site" description="Proton acceptor" evidence="4">
    <location>
        <position position="71"/>
    </location>
</feature>
<protein>
    <recommendedName>
        <fullName evidence="4">Nucleoside triphosphate pyrophosphatase</fullName>
        <ecNumber evidence="4">3.6.1.9</ecNumber>
    </recommendedName>
    <alternativeName>
        <fullName evidence="4">Nucleotide pyrophosphatase</fullName>
        <shortName evidence="4">Nucleotide PPase</shortName>
    </alternativeName>
</protein>
<reference evidence="5 6" key="1">
    <citation type="submission" date="2019-12" db="EMBL/GenBank/DDBJ databases">
        <title>Genomic-based taxomic classification of the family Erythrobacteraceae.</title>
        <authorList>
            <person name="Xu L."/>
        </authorList>
    </citation>
    <scope>NUCLEOTIDE SEQUENCE [LARGE SCALE GENOMIC DNA]</scope>
    <source>
        <strain evidence="5 6">DSM 18604</strain>
    </source>
</reference>
<dbReference type="PANTHER" id="PTHR43213:SF5">
    <property type="entry name" value="BIFUNCTIONAL DTTP_UTP PYROPHOSPHATASE_METHYLTRANSFERASE PROTEIN-RELATED"/>
    <property type="match status" value="1"/>
</dbReference>
<comment type="caution">
    <text evidence="4">Lacks conserved residue(s) required for the propagation of feature annotation.</text>
</comment>
<dbReference type="CDD" id="cd00555">
    <property type="entry name" value="Maf"/>
    <property type="match status" value="1"/>
</dbReference>
<dbReference type="OrthoDB" id="9813962at2"/>
<dbReference type="InterPro" id="IPR029001">
    <property type="entry name" value="ITPase-like_fam"/>
</dbReference>
<dbReference type="AlphaFoldDB" id="A0A845AAD5"/>
<keyword evidence="4" id="KW-0963">Cytoplasm</keyword>
<dbReference type="HAMAP" id="MF_00528">
    <property type="entry name" value="Maf"/>
    <property type="match status" value="1"/>
</dbReference>
<evidence type="ECO:0000256" key="3">
    <source>
        <dbReference type="ARBA" id="ARBA00023080"/>
    </source>
</evidence>
<keyword evidence="6" id="KW-1185">Reference proteome</keyword>
<organism evidence="5 6">
    <name type="scientific">Altericroceibacterium indicum</name>
    <dbReference type="NCBI Taxonomy" id="374177"/>
    <lineage>
        <taxon>Bacteria</taxon>
        <taxon>Pseudomonadati</taxon>
        <taxon>Pseudomonadota</taxon>
        <taxon>Alphaproteobacteria</taxon>
        <taxon>Sphingomonadales</taxon>
        <taxon>Erythrobacteraceae</taxon>
        <taxon>Altericroceibacterium</taxon>
    </lineage>
</organism>
<evidence type="ECO:0000313" key="6">
    <source>
        <dbReference type="Proteomes" id="UP000460561"/>
    </source>
</evidence>
<accession>A0A845AAD5</accession>
<dbReference type="RefSeq" id="WP_160739637.1">
    <property type="nucleotide sequence ID" value="NZ_WTYQ01000003.1"/>
</dbReference>
<evidence type="ECO:0000256" key="2">
    <source>
        <dbReference type="ARBA" id="ARBA00022801"/>
    </source>
</evidence>
<dbReference type="EMBL" id="WTYQ01000003">
    <property type="protein sequence ID" value="MXP26467.1"/>
    <property type="molecule type" value="Genomic_DNA"/>
</dbReference>
<dbReference type="GO" id="GO:0047429">
    <property type="term" value="F:nucleoside triphosphate diphosphatase activity"/>
    <property type="evidence" value="ECO:0007669"/>
    <property type="project" value="UniProtKB-EC"/>
</dbReference>
<evidence type="ECO:0000256" key="1">
    <source>
        <dbReference type="ARBA" id="ARBA00001968"/>
    </source>
</evidence>
<dbReference type="Pfam" id="PF02545">
    <property type="entry name" value="Maf"/>
    <property type="match status" value="1"/>
</dbReference>